<accession>A0A979FPM0</accession>
<dbReference type="InterPro" id="IPR021862">
    <property type="entry name" value="DUF3472"/>
</dbReference>
<dbReference type="OrthoDB" id="6338748at2759"/>
<dbReference type="GeneID" id="125178564"/>
<dbReference type="Proteomes" id="UP000694843">
    <property type="component" value="Unplaced"/>
</dbReference>
<dbReference type="RefSeq" id="XP_047738578.1">
    <property type="nucleotide sequence ID" value="XM_047882622.1"/>
</dbReference>
<dbReference type="KEGG" id="hazt:125178564"/>
<evidence type="ECO:0000313" key="2">
    <source>
        <dbReference type="RefSeq" id="XP_047738578.1"/>
    </source>
</evidence>
<reference evidence="2" key="1">
    <citation type="submission" date="2025-08" db="UniProtKB">
        <authorList>
            <consortium name="RefSeq"/>
        </authorList>
    </citation>
    <scope>IDENTIFICATION</scope>
    <source>
        <tissue evidence="2">Whole organism</tissue>
    </source>
</reference>
<dbReference type="Pfam" id="PF11958">
    <property type="entry name" value="DUF3472"/>
    <property type="match status" value="1"/>
</dbReference>
<gene>
    <name evidence="2" type="primary">LOC125178564</name>
</gene>
<proteinExistence type="predicted"/>
<keyword evidence="1" id="KW-1185">Reference proteome</keyword>
<sequence length="565" mass="63478">MFKFKKKEHAPHSSSTCEGQYIIQYEKGLVNNKLVYVNIEKSTVLAAHPSTGWCITHLNYWDEIKDKQGSFGGFHFGGGETPADNIWQDFSVIEPKGFIFVSKPSTNNYAKCDGVYVYEDRIDKINGRDVYVNRTNGKFLAGHPNSGWCITDLCYLDEVQRTQGAFGGFHSVSSFEPEDGNWASYEVSKFGPFDAKHDTIYKKSSWVKHENTTVSFKAVANSGVVRTDEDFHEMRKRCISLNCGGFAWRKPHYNQYGEEDDPPVCFFYRRSQNELRLSFVSSDKYDFYIAPEKFCPDCRFVPFRDPAPSCHVNWLAGRPVHSFACQIVVPFTTSSTYYCVGGFHCGYSGIQQHCDQKQQILFSVWNDSCASSKVKNCCVYPGIVAKPFGGEGMGMQAIGVSGDTCGSSDCSLAAWTPGTAYTFVIRAYPLAGGTEFACYVHKPHCGWQLVARHERPEAPRSARGKLEDLYSFIEDFSGNSLRRRANFAAWVQLDPGAQWEPVRRIKGTSTADKEVPNKSVRLVTENSYQKVELVSGGEALEHFSLYEGYLSNPLPVPDILKELGK</sequence>
<dbReference type="AlphaFoldDB" id="A0A979FPM0"/>
<name>A0A979FPM0_HYAAZ</name>
<evidence type="ECO:0000313" key="1">
    <source>
        <dbReference type="Proteomes" id="UP000694843"/>
    </source>
</evidence>
<protein>
    <submittedName>
        <fullName evidence="2">Uncharacterized protein LOC125178564</fullName>
    </submittedName>
</protein>
<organism evidence="1 2">
    <name type="scientific">Hyalella azteca</name>
    <name type="common">Amphipod</name>
    <dbReference type="NCBI Taxonomy" id="294128"/>
    <lineage>
        <taxon>Eukaryota</taxon>
        <taxon>Metazoa</taxon>
        <taxon>Ecdysozoa</taxon>
        <taxon>Arthropoda</taxon>
        <taxon>Crustacea</taxon>
        <taxon>Multicrustacea</taxon>
        <taxon>Malacostraca</taxon>
        <taxon>Eumalacostraca</taxon>
        <taxon>Peracarida</taxon>
        <taxon>Amphipoda</taxon>
        <taxon>Senticaudata</taxon>
        <taxon>Talitrida</taxon>
        <taxon>Talitroidea</taxon>
        <taxon>Hyalellidae</taxon>
        <taxon>Hyalella</taxon>
    </lineage>
</organism>